<sequence length="91" mass="10854">MIWKATESIQCEWCGKWFVPSIAKQKCCTDACRGFLWRQNNPRIDIRILKFVMLVLAQELNVKMQENKNRFFLNGADMAKLEHKYKERKGE</sequence>
<protein>
    <submittedName>
        <fullName evidence="1">Uncharacterized protein</fullName>
    </submittedName>
</protein>
<gene>
    <name evidence="1" type="ORF">MM415B04822_0007</name>
</gene>
<organism evidence="1">
    <name type="scientific">viral metagenome</name>
    <dbReference type="NCBI Taxonomy" id="1070528"/>
    <lineage>
        <taxon>unclassified sequences</taxon>
        <taxon>metagenomes</taxon>
        <taxon>organismal metagenomes</taxon>
    </lineage>
</organism>
<name>A0A6M3LGN4_9ZZZZ</name>
<accession>A0A6M3LGN4</accession>
<proteinExistence type="predicted"/>
<dbReference type="EMBL" id="MT143046">
    <property type="protein sequence ID" value="QJA92198.1"/>
    <property type="molecule type" value="Genomic_DNA"/>
</dbReference>
<reference evidence="1" key="1">
    <citation type="submission" date="2020-03" db="EMBL/GenBank/DDBJ databases">
        <title>The deep terrestrial virosphere.</title>
        <authorList>
            <person name="Holmfeldt K."/>
            <person name="Nilsson E."/>
            <person name="Simone D."/>
            <person name="Lopez-Fernandez M."/>
            <person name="Wu X."/>
            <person name="de Brujin I."/>
            <person name="Lundin D."/>
            <person name="Andersson A."/>
            <person name="Bertilsson S."/>
            <person name="Dopson M."/>
        </authorList>
    </citation>
    <scope>NUCLEOTIDE SEQUENCE</scope>
    <source>
        <strain evidence="1">MM415B04822</strain>
    </source>
</reference>
<dbReference type="AlphaFoldDB" id="A0A6M3LGN4"/>
<evidence type="ECO:0000313" key="1">
    <source>
        <dbReference type="EMBL" id="QJA92198.1"/>
    </source>
</evidence>